<dbReference type="AlphaFoldDB" id="A0A1T5CR99"/>
<dbReference type="STRING" id="619805.SAMN05660477_00264"/>
<organism evidence="1 2">
    <name type="scientific">Soonwooa buanensis</name>
    <dbReference type="NCBI Taxonomy" id="619805"/>
    <lineage>
        <taxon>Bacteria</taxon>
        <taxon>Pseudomonadati</taxon>
        <taxon>Bacteroidota</taxon>
        <taxon>Flavobacteriia</taxon>
        <taxon>Flavobacteriales</taxon>
        <taxon>Weeksellaceae</taxon>
        <taxon>Chryseobacterium group</taxon>
        <taxon>Soonwooa</taxon>
    </lineage>
</organism>
<name>A0A1T5CR99_9FLAO</name>
<proteinExistence type="predicted"/>
<dbReference type="OrthoDB" id="197790at2"/>
<dbReference type="EMBL" id="FUYZ01000001">
    <property type="protein sequence ID" value="SKB62002.1"/>
    <property type="molecule type" value="Genomic_DNA"/>
</dbReference>
<gene>
    <name evidence="1" type="ORF">SAMN05660477_00264</name>
</gene>
<sequence length="161" mass="18887">MNNELVEKIKLAFADVKLEDGIGLWEAQGIDNYADEKQILDLRNKDERENWHQIPYRDIALAGTSLSFVDAKGMRFLLAQFLIFDVLEKDICKEELFDAPDVVFILTNDLQSEYKEIQFQLLNSLQIKTIIDFLSYKLEQNLNDYEVSEIKKALKHWQQKV</sequence>
<accession>A0A1T5CR99</accession>
<dbReference type="Pfam" id="PF20461">
    <property type="entry name" value="DUF6714"/>
    <property type="match status" value="1"/>
</dbReference>
<dbReference type="RefSeq" id="WP_079665569.1">
    <property type="nucleotide sequence ID" value="NZ_FUYZ01000001.1"/>
</dbReference>
<dbReference type="InterPro" id="IPR046560">
    <property type="entry name" value="DUF6714"/>
</dbReference>
<reference evidence="1 2" key="1">
    <citation type="submission" date="2017-02" db="EMBL/GenBank/DDBJ databases">
        <authorList>
            <person name="Peterson S.W."/>
        </authorList>
    </citation>
    <scope>NUCLEOTIDE SEQUENCE [LARGE SCALE GENOMIC DNA]</scope>
    <source>
        <strain evidence="1 2">DSM 22323</strain>
    </source>
</reference>
<keyword evidence="2" id="KW-1185">Reference proteome</keyword>
<evidence type="ECO:0000313" key="2">
    <source>
        <dbReference type="Proteomes" id="UP000191112"/>
    </source>
</evidence>
<protein>
    <submittedName>
        <fullName evidence="1">Uncharacterized protein</fullName>
    </submittedName>
</protein>
<dbReference type="Proteomes" id="UP000191112">
    <property type="component" value="Unassembled WGS sequence"/>
</dbReference>
<evidence type="ECO:0000313" key="1">
    <source>
        <dbReference type="EMBL" id="SKB62002.1"/>
    </source>
</evidence>